<evidence type="ECO:0000313" key="3">
    <source>
        <dbReference type="Proteomes" id="UP000681425"/>
    </source>
</evidence>
<organism evidence="2 3">
    <name type="scientific">Sphingobium phenoxybenzoativorans</name>
    <dbReference type="NCBI Taxonomy" id="1592790"/>
    <lineage>
        <taxon>Bacteria</taxon>
        <taxon>Pseudomonadati</taxon>
        <taxon>Pseudomonadota</taxon>
        <taxon>Alphaproteobacteria</taxon>
        <taxon>Sphingomonadales</taxon>
        <taxon>Sphingomonadaceae</taxon>
        <taxon>Sphingobium</taxon>
    </lineage>
</organism>
<gene>
    <name evidence="2" type="ORF">KFK14_08475</name>
</gene>
<feature type="transmembrane region" description="Helical" evidence="1">
    <location>
        <begin position="322"/>
        <end position="344"/>
    </location>
</feature>
<dbReference type="Proteomes" id="UP000681425">
    <property type="component" value="Chromosome"/>
</dbReference>
<proteinExistence type="predicted"/>
<dbReference type="RefSeq" id="WP_212611095.1">
    <property type="nucleotide sequence ID" value="NZ_CP073910.1"/>
</dbReference>
<keyword evidence="1" id="KW-0812">Transmembrane</keyword>
<dbReference type="Pfam" id="PF03929">
    <property type="entry name" value="PepSY_TM"/>
    <property type="match status" value="1"/>
</dbReference>
<keyword evidence="1" id="KW-1133">Transmembrane helix</keyword>
<dbReference type="EMBL" id="CP073910">
    <property type="protein sequence ID" value="QUT08178.1"/>
    <property type="molecule type" value="Genomic_DNA"/>
</dbReference>
<dbReference type="KEGG" id="spph:KFK14_08475"/>
<dbReference type="PANTHER" id="PTHR34219:SF3">
    <property type="entry name" value="BLL7967 PROTEIN"/>
    <property type="match status" value="1"/>
</dbReference>
<protein>
    <submittedName>
        <fullName evidence="2">PepSY domain-containing protein</fullName>
    </submittedName>
</protein>
<accession>A0A975KCC5</accession>
<name>A0A975KCC5_9SPHN</name>
<dbReference type="AlphaFoldDB" id="A0A975KCC5"/>
<feature type="transmembrane region" description="Helical" evidence="1">
    <location>
        <begin position="176"/>
        <end position="196"/>
    </location>
</feature>
<keyword evidence="3" id="KW-1185">Reference proteome</keyword>
<keyword evidence="1" id="KW-0472">Membrane</keyword>
<sequence length="359" mass="39797">MKLLDTLHRWTGGLIGLILALLGLSGAILVHRDAWIMLPHASDARVTDPAAIGAAVERMMADPDHLPRSILFATDSFGLNRLTFGKGAGAYADQAGAIVTRWDSQWQRPELWLFDFHHHLFAGDTGETVIGVAALCGLFFVISGVILWWRTRRTFEVRLWPRRMSRPAIVRHHRDLGVIMTPLLAMALFTGAVFVFRPVASLLLGPGTSAELKAASKSPKPLEAKLAAKPDWPDMVRAAHARFPEAELRSIGLPRGDSGLIAFRMRQPEEWLPNGRTMVWFAADTGAVAGSRDFRAMTPRVKAYNMFYPLHAAKVGGLPYRIVMTLTGLALAMLGSLAVWSFWFRGGRRSTMPKRAVWR</sequence>
<dbReference type="InterPro" id="IPR005625">
    <property type="entry name" value="PepSY-ass_TM"/>
</dbReference>
<feature type="transmembrane region" description="Helical" evidence="1">
    <location>
        <begin position="12"/>
        <end position="30"/>
    </location>
</feature>
<evidence type="ECO:0000313" key="2">
    <source>
        <dbReference type="EMBL" id="QUT08178.1"/>
    </source>
</evidence>
<feature type="transmembrane region" description="Helical" evidence="1">
    <location>
        <begin position="129"/>
        <end position="149"/>
    </location>
</feature>
<reference evidence="2" key="1">
    <citation type="submission" date="2021-04" db="EMBL/GenBank/DDBJ databases">
        <title>Isolation of p-tert-butylphenol degrading bacteria Sphingobium phenoxybenzoativorans Tas13 from active sludge.</title>
        <authorList>
            <person name="Li Y."/>
        </authorList>
    </citation>
    <scope>NUCLEOTIDE SEQUENCE</scope>
    <source>
        <strain evidence="2">Tas13</strain>
    </source>
</reference>
<evidence type="ECO:0000256" key="1">
    <source>
        <dbReference type="SAM" id="Phobius"/>
    </source>
</evidence>
<dbReference type="PANTHER" id="PTHR34219">
    <property type="entry name" value="IRON-REGULATED INNER MEMBRANE PROTEIN-RELATED"/>
    <property type="match status" value="1"/>
</dbReference>